<dbReference type="EMBL" id="ML769433">
    <property type="protein sequence ID" value="KAE9402606.1"/>
    <property type="molecule type" value="Genomic_DNA"/>
</dbReference>
<name>A0A6A4HWM3_9AGAR</name>
<sequence length="60" mass="6630">MAALRCCITLCGLAYLGHPGSTLVYKGLWTEICYETALSGLFSLSWSVYTHLLVLPCYLL</sequence>
<proteinExistence type="predicted"/>
<dbReference type="AlphaFoldDB" id="A0A6A4HWM3"/>
<dbReference type="Proteomes" id="UP000799118">
    <property type="component" value="Unassembled WGS sequence"/>
</dbReference>
<evidence type="ECO:0000313" key="2">
    <source>
        <dbReference type="Proteomes" id="UP000799118"/>
    </source>
</evidence>
<accession>A0A6A4HWM3</accession>
<evidence type="ECO:0000313" key="1">
    <source>
        <dbReference type="EMBL" id="KAE9402606.1"/>
    </source>
</evidence>
<keyword evidence="2" id="KW-1185">Reference proteome</keyword>
<protein>
    <submittedName>
        <fullName evidence="1">Uncharacterized protein</fullName>
    </submittedName>
</protein>
<reference evidence="1" key="1">
    <citation type="journal article" date="2019" name="Environ. Microbiol.">
        <title>Fungal ecological strategies reflected in gene transcription - a case study of two litter decomposers.</title>
        <authorList>
            <person name="Barbi F."/>
            <person name="Kohler A."/>
            <person name="Barry K."/>
            <person name="Baskaran P."/>
            <person name="Daum C."/>
            <person name="Fauchery L."/>
            <person name="Ihrmark K."/>
            <person name="Kuo A."/>
            <person name="LaButti K."/>
            <person name="Lipzen A."/>
            <person name="Morin E."/>
            <person name="Grigoriev I.V."/>
            <person name="Henrissat B."/>
            <person name="Lindahl B."/>
            <person name="Martin F."/>
        </authorList>
    </citation>
    <scope>NUCLEOTIDE SEQUENCE</scope>
    <source>
        <strain evidence="1">JB14</strain>
    </source>
</reference>
<gene>
    <name evidence="1" type="ORF">BT96DRAFT_543360</name>
</gene>
<organism evidence="1 2">
    <name type="scientific">Gymnopus androsaceus JB14</name>
    <dbReference type="NCBI Taxonomy" id="1447944"/>
    <lineage>
        <taxon>Eukaryota</taxon>
        <taxon>Fungi</taxon>
        <taxon>Dikarya</taxon>
        <taxon>Basidiomycota</taxon>
        <taxon>Agaricomycotina</taxon>
        <taxon>Agaricomycetes</taxon>
        <taxon>Agaricomycetidae</taxon>
        <taxon>Agaricales</taxon>
        <taxon>Marasmiineae</taxon>
        <taxon>Omphalotaceae</taxon>
        <taxon>Gymnopus</taxon>
    </lineage>
</organism>